<keyword evidence="4 8" id="KW-0812">Transmembrane</keyword>
<dbReference type="InterPro" id="IPR006741">
    <property type="entry name" value="AgrB"/>
</dbReference>
<feature type="transmembrane region" description="Helical" evidence="8">
    <location>
        <begin position="174"/>
        <end position="207"/>
    </location>
</feature>
<feature type="transmembrane region" description="Helical" evidence="8">
    <location>
        <begin position="68"/>
        <end position="93"/>
    </location>
</feature>
<keyword evidence="7 8" id="KW-0472">Membrane</keyword>
<evidence type="ECO:0008006" key="11">
    <source>
        <dbReference type="Google" id="ProtNLM"/>
    </source>
</evidence>
<dbReference type="Proteomes" id="UP000232101">
    <property type="component" value="Unassembled WGS sequence"/>
</dbReference>
<keyword evidence="2" id="KW-0673">Quorum sensing</keyword>
<evidence type="ECO:0000256" key="2">
    <source>
        <dbReference type="ARBA" id="ARBA00022654"/>
    </source>
</evidence>
<accession>A0A2M9Q2S0</accession>
<reference evidence="9 10" key="1">
    <citation type="submission" date="2017-11" db="EMBL/GenBank/DDBJ databases">
        <title>Bacterial isolate from king chilli rhizosphere.</title>
        <authorList>
            <person name="Takhelmayum P."/>
            <person name="Sarangthem I."/>
        </authorList>
    </citation>
    <scope>NUCLEOTIDE SEQUENCE [LARGE SCALE GENOMIC DNA]</scope>
    <source>
        <strain evidence="10">t26</strain>
    </source>
</reference>
<dbReference type="GO" id="GO:0016020">
    <property type="term" value="C:membrane"/>
    <property type="evidence" value="ECO:0007669"/>
    <property type="project" value="InterPro"/>
</dbReference>
<keyword evidence="1" id="KW-1003">Cell membrane</keyword>
<dbReference type="GO" id="GO:0006508">
    <property type="term" value="P:proteolysis"/>
    <property type="evidence" value="ECO:0007669"/>
    <property type="project" value="UniProtKB-KW"/>
</dbReference>
<evidence type="ECO:0000256" key="3">
    <source>
        <dbReference type="ARBA" id="ARBA00022670"/>
    </source>
</evidence>
<sequence>MSLYGNNKNNLSGFIKIKLEQGGNKMVYTLKEQTILGHYKKIVDISELDEIKLIHGLRIFLMDFKKFVIIYLLAFILGIAWQLAIVHIGFFYFRQVAFGIHCTSFKTCLVTSTILFLSFTYLFHINNFSLIFIWGIFLVCVGVLTLLAPIGSQKNKIRSARHISYLRKKMYKRFLITIIAIIVLPIIISKFIVAGMLIETLIIIYSWLKSKEEMK</sequence>
<evidence type="ECO:0000256" key="8">
    <source>
        <dbReference type="SAM" id="Phobius"/>
    </source>
</evidence>
<dbReference type="SMART" id="SM00793">
    <property type="entry name" value="AgrB"/>
    <property type="match status" value="1"/>
</dbReference>
<evidence type="ECO:0000256" key="6">
    <source>
        <dbReference type="ARBA" id="ARBA00022989"/>
    </source>
</evidence>
<organism evidence="9 10">
    <name type="scientific">Lysinibacillus xylanilyticus</name>
    <dbReference type="NCBI Taxonomy" id="582475"/>
    <lineage>
        <taxon>Bacteria</taxon>
        <taxon>Bacillati</taxon>
        <taxon>Bacillota</taxon>
        <taxon>Bacilli</taxon>
        <taxon>Bacillales</taxon>
        <taxon>Bacillaceae</taxon>
        <taxon>Lysinibacillus</taxon>
    </lineage>
</organism>
<evidence type="ECO:0000256" key="4">
    <source>
        <dbReference type="ARBA" id="ARBA00022692"/>
    </source>
</evidence>
<keyword evidence="5" id="KW-0378">Hydrolase</keyword>
<evidence type="ECO:0000256" key="1">
    <source>
        <dbReference type="ARBA" id="ARBA00022475"/>
    </source>
</evidence>
<comment type="caution">
    <text evidence="9">The sequence shown here is derived from an EMBL/GenBank/DDBJ whole genome shotgun (WGS) entry which is preliminary data.</text>
</comment>
<feature type="transmembrane region" description="Helical" evidence="8">
    <location>
        <begin position="105"/>
        <end position="125"/>
    </location>
</feature>
<evidence type="ECO:0000313" key="10">
    <source>
        <dbReference type="Proteomes" id="UP000232101"/>
    </source>
</evidence>
<dbReference type="GO" id="GO:0008233">
    <property type="term" value="F:peptidase activity"/>
    <property type="evidence" value="ECO:0007669"/>
    <property type="project" value="UniProtKB-KW"/>
</dbReference>
<protein>
    <recommendedName>
        <fullName evidence="11">AgrB-like protein</fullName>
    </recommendedName>
</protein>
<evidence type="ECO:0000313" key="9">
    <source>
        <dbReference type="EMBL" id="PJO42375.1"/>
    </source>
</evidence>
<dbReference type="Pfam" id="PF04647">
    <property type="entry name" value="AgrB"/>
    <property type="match status" value="1"/>
</dbReference>
<gene>
    <name evidence="9" type="ORF">CWD94_18085</name>
</gene>
<feature type="transmembrane region" description="Helical" evidence="8">
    <location>
        <begin position="131"/>
        <end position="153"/>
    </location>
</feature>
<name>A0A2M9Q2S0_9BACI</name>
<dbReference type="EMBL" id="PHQY01000655">
    <property type="protein sequence ID" value="PJO42375.1"/>
    <property type="molecule type" value="Genomic_DNA"/>
</dbReference>
<evidence type="ECO:0000256" key="5">
    <source>
        <dbReference type="ARBA" id="ARBA00022801"/>
    </source>
</evidence>
<evidence type="ECO:0000256" key="7">
    <source>
        <dbReference type="ARBA" id="ARBA00023136"/>
    </source>
</evidence>
<dbReference type="GO" id="GO:0009372">
    <property type="term" value="P:quorum sensing"/>
    <property type="evidence" value="ECO:0007669"/>
    <property type="project" value="UniProtKB-KW"/>
</dbReference>
<keyword evidence="3" id="KW-0645">Protease</keyword>
<proteinExistence type="predicted"/>
<keyword evidence="6 8" id="KW-1133">Transmembrane helix</keyword>
<dbReference type="AlphaFoldDB" id="A0A2M9Q2S0"/>